<name>A0AAV8X1H3_9CUCU</name>
<dbReference type="PANTHER" id="PTHR11705">
    <property type="entry name" value="PROTEASE FAMILY M14 CARBOXYPEPTIDASE A,B"/>
    <property type="match status" value="1"/>
</dbReference>
<accession>A0AAV8X1H3</accession>
<dbReference type="SUPFAM" id="SSF53187">
    <property type="entry name" value="Zn-dependent exopeptidases"/>
    <property type="match status" value="1"/>
</dbReference>
<dbReference type="PANTHER" id="PTHR11705:SF140">
    <property type="entry name" value="FI02848P-RELATED"/>
    <property type="match status" value="1"/>
</dbReference>
<dbReference type="PROSITE" id="PS52035">
    <property type="entry name" value="PEPTIDASE_M14"/>
    <property type="match status" value="1"/>
</dbReference>
<organism evidence="12 13">
    <name type="scientific">Rhamnusium bicolor</name>
    <dbReference type="NCBI Taxonomy" id="1586634"/>
    <lineage>
        <taxon>Eukaryota</taxon>
        <taxon>Metazoa</taxon>
        <taxon>Ecdysozoa</taxon>
        <taxon>Arthropoda</taxon>
        <taxon>Hexapoda</taxon>
        <taxon>Insecta</taxon>
        <taxon>Pterygota</taxon>
        <taxon>Neoptera</taxon>
        <taxon>Endopterygota</taxon>
        <taxon>Coleoptera</taxon>
        <taxon>Polyphaga</taxon>
        <taxon>Cucujiformia</taxon>
        <taxon>Chrysomeloidea</taxon>
        <taxon>Cerambycidae</taxon>
        <taxon>Lepturinae</taxon>
        <taxon>Rhagiini</taxon>
        <taxon>Rhamnusium</taxon>
    </lineage>
</organism>
<dbReference type="GO" id="GO:0005615">
    <property type="term" value="C:extracellular space"/>
    <property type="evidence" value="ECO:0007669"/>
    <property type="project" value="TreeGrafter"/>
</dbReference>
<evidence type="ECO:0000256" key="9">
    <source>
        <dbReference type="ARBA" id="ARBA00023049"/>
    </source>
</evidence>
<keyword evidence="9" id="KW-0482">Metalloprotease</keyword>
<evidence type="ECO:0000256" key="8">
    <source>
        <dbReference type="ARBA" id="ARBA00022833"/>
    </source>
</evidence>
<dbReference type="GO" id="GO:0006508">
    <property type="term" value="P:proteolysis"/>
    <property type="evidence" value="ECO:0007669"/>
    <property type="project" value="UniProtKB-KW"/>
</dbReference>
<reference evidence="12" key="1">
    <citation type="journal article" date="2023" name="Insect Mol. Biol.">
        <title>Genome sequencing provides insights into the evolution of gene families encoding plant cell wall-degrading enzymes in longhorned beetles.</title>
        <authorList>
            <person name="Shin N.R."/>
            <person name="Okamura Y."/>
            <person name="Kirsch R."/>
            <person name="Pauchet Y."/>
        </authorList>
    </citation>
    <scope>NUCLEOTIDE SEQUENCE</scope>
    <source>
        <strain evidence="12">RBIC_L_NR</strain>
    </source>
</reference>
<sequence length="191" mass="21324">MSYERLWRKTRSPGTICDGVDGNRNFDFAWNEIGASSWQCDQTYAGHDPFSEVETQVIRDYTLANKDNIKLFLSIHSYGPLLLYPWGHINDEPENSEELNILGQLFKDAVYAVDGTNYTVGTTANVLYYAAGISVDWARAVAGINLSYTIELPGGGDSGFDPPPTRITPIVLETWEGFKALHGYIQDTFVN</sequence>
<evidence type="ECO:0000256" key="5">
    <source>
        <dbReference type="ARBA" id="ARBA00022723"/>
    </source>
</evidence>
<keyword evidence="5" id="KW-0479">Metal-binding</keyword>
<evidence type="ECO:0000313" key="12">
    <source>
        <dbReference type="EMBL" id="KAJ8932659.1"/>
    </source>
</evidence>
<dbReference type="GO" id="GO:0008270">
    <property type="term" value="F:zinc ion binding"/>
    <property type="evidence" value="ECO:0007669"/>
    <property type="project" value="InterPro"/>
</dbReference>
<keyword evidence="3" id="KW-0121">Carboxypeptidase</keyword>
<dbReference type="InterPro" id="IPR000834">
    <property type="entry name" value="Peptidase_M14"/>
</dbReference>
<protein>
    <recommendedName>
        <fullName evidence="11">Peptidase M14 domain-containing protein</fullName>
    </recommendedName>
</protein>
<keyword evidence="7" id="KW-0378">Hydrolase</keyword>
<dbReference type="FunFam" id="3.40.630.10:FF:000084">
    <property type="entry name" value="Carboxypeptidase B2"/>
    <property type="match status" value="1"/>
</dbReference>
<dbReference type="Gene3D" id="3.40.630.10">
    <property type="entry name" value="Zn peptidases"/>
    <property type="match status" value="1"/>
</dbReference>
<dbReference type="Proteomes" id="UP001162156">
    <property type="component" value="Unassembled WGS sequence"/>
</dbReference>
<feature type="active site" description="Proton donor/acceptor" evidence="10">
    <location>
        <position position="151"/>
    </location>
</feature>
<evidence type="ECO:0000256" key="1">
    <source>
        <dbReference type="ARBA" id="ARBA00001947"/>
    </source>
</evidence>
<dbReference type="SMART" id="SM00631">
    <property type="entry name" value="Zn_pept"/>
    <property type="match status" value="1"/>
</dbReference>
<keyword evidence="6" id="KW-0732">Signal</keyword>
<evidence type="ECO:0000256" key="2">
    <source>
        <dbReference type="ARBA" id="ARBA00005988"/>
    </source>
</evidence>
<evidence type="ECO:0000256" key="3">
    <source>
        <dbReference type="ARBA" id="ARBA00022645"/>
    </source>
</evidence>
<comment type="caution">
    <text evidence="12">The sequence shown here is derived from an EMBL/GenBank/DDBJ whole genome shotgun (WGS) entry which is preliminary data.</text>
</comment>
<keyword evidence="8" id="KW-0862">Zinc</keyword>
<keyword evidence="13" id="KW-1185">Reference proteome</keyword>
<keyword evidence="4" id="KW-0645">Protease</keyword>
<evidence type="ECO:0000256" key="6">
    <source>
        <dbReference type="ARBA" id="ARBA00022729"/>
    </source>
</evidence>
<evidence type="ECO:0000259" key="11">
    <source>
        <dbReference type="PROSITE" id="PS52035"/>
    </source>
</evidence>
<gene>
    <name evidence="12" type="ORF">NQ314_014536</name>
</gene>
<proteinExistence type="inferred from homology"/>
<feature type="domain" description="Peptidase M14" evidence="11">
    <location>
        <begin position="1"/>
        <end position="185"/>
    </location>
</feature>
<evidence type="ECO:0000256" key="4">
    <source>
        <dbReference type="ARBA" id="ARBA00022670"/>
    </source>
</evidence>
<dbReference type="EMBL" id="JANEYF010003990">
    <property type="protein sequence ID" value="KAJ8932659.1"/>
    <property type="molecule type" value="Genomic_DNA"/>
</dbReference>
<dbReference type="AlphaFoldDB" id="A0AAV8X1H3"/>
<evidence type="ECO:0000256" key="10">
    <source>
        <dbReference type="PROSITE-ProRule" id="PRU01379"/>
    </source>
</evidence>
<dbReference type="Pfam" id="PF00246">
    <property type="entry name" value="Peptidase_M14"/>
    <property type="match status" value="1"/>
</dbReference>
<evidence type="ECO:0000313" key="13">
    <source>
        <dbReference type="Proteomes" id="UP001162156"/>
    </source>
</evidence>
<comment type="cofactor">
    <cofactor evidence="1">
        <name>Zn(2+)</name>
        <dbReference type="ChEBI" id="CHEBI:29105"/>
    </cofactor>
</comment>
<evidence type="ECO:0000256" key="7">
    <source>
        <dbReference type="ARBA" id="ARBA00022801"/>
    </source>
</evidence>
<dbReference type="GO" id="GO:0004181">
    <property type="term" value="F:metallocarboxypeptidase activity"/>
    <property type="evidence" value="ECO:0007669"/>
    <property type="project" value="InterPro"/>
</dbReference>
<comment type="similarity">
    <text evidence="2 10">Belongs to the peptidase M14 family.</text>
</comment>